<dbReference type="STRING" id="1737425.GCA_900049755_00369"/>
<dbReference type="GO" id="GO:0008894">
    <property type="term" value="F:guanosine-5'-triphosphate,3'-diphosphate diphosphatase activity"/>
    <property type="evidence" value="ECO:0007669"/>
    <property type="project" value="UniProtKB-EC"/>
</dbReference>
<sequence length="320" mass="33646">MSAFAAVDCGTNSIRLLISDVGTDGTLTELDRENIIVRLGQGVDATGRFADEALQRVDAALAHYTDRMVEAGVTDVIMGATSATRDAGNRGQFFDMTARHLGRIRPGARAEVISGVREAELSFAGAVLDLDRGGISGRDSGVLVMDLGGGSTEFVVDAGSGGVCSTRMGCVRLTERFLHSDPPTAQEIGEAGRYVADQLVQASADVDFTRVTRVVGVAGTMTTLAALHLGLESYDPDRTHMAVIPLEGLRATARRVLADSVAARNTSSVVDPGRADVIGGGCVIVDAVATRFLEQGIRTITVSEKDILDGLLAEVVERNR</sequence>
<dbReference type="Gene3D" id="3.30.420.150">
    <property type="entry name" value="Exopolyphosphatase. Domain 2"/>
    <property type="match status" value="1"/>
</dbReference>
<keyword evidence="2" id="KW-0378">Hydrolase</keyword>
<reference evidence="3" key="1">
    <citation type="submission" date="2017-11" db="EMBL/GenBank/DDBJ databases">
        <title>Otitis media/interna in a cat caused by the recently described species Corynebacterium provencense.</title>
        <authorList>
            <person name="Kittl S."/>
            <person name="Brodard I."/>
            <person name="Rychener L."/>
            <person name="Jores J."/>
            <person name="Roosje P."/>
            <person name="Gobeli Brawand S."/>
        </authorList>
    </citation>
    <scope>NUCLEOTIDE SEQUENCE [LARGE SCALE GENOMIC DNA]</scope>
    <source>
        <strain evidence="3">17KM38</strain>
    </source>
</reference>
<dbReference type="EMBL" id="CP024988">
    <property type="protein sequence ID" value="AWT25726.1"/>
    <property type="molecule type" value="Genomic_DNA"/>
</dbReference>
<evidence type="ECO:0000259" key="1">
    <source>
        <dbReference type="Pfam" id="PF02541"/>
    </source>
</evidence>
<dbReference type="InterPro" id="IPR043129">
    <property type="entry name" value="ATPase_NBD"/>
</dbReference>
<dbReference type="PANTHER" id="PTHR30005">
    <property type="entry name" value="EXOPOLYPHOSPHATASE"/>
    <property type="match status" value="1"/>
</dbReference>
<dbReference type="SUPFAM" id="SSF53067">
    <property type="entry name" value="Actin-like ATPase domain"/>
    <property type="match status" value="2"/>
</dbReference>
<dbReference type="AlphaFoldDB" id="A0A2Z3YN74"/>
<dbReference type="KEGG" id="cpre:Csp1_09190"/>
<dbReference type="EC" id="3.6.1.40" evidence="2"/>
<name>A0A2Z3YN74_9CORY</name>
<protein>
    <submittedName>
        <fullName evidence="2">Guanosine-5'-triphosphate,3'-diphosphate pyrophosphatase</fullName>
        <ecNumber evidence="2">3.6.1.40</ecNumber>
    </submittedName>
</protein>
<accession>A0A2Z3YN74</accession>
<proteinExistence type="predicted"/>
<keyword evidence="3" id="KW-1185">Reference proteome</keyword>
<dbReference type="Proteomes" id="UP000247696">
    <property type="component" value="Chromosome"/>
</dbReference>
<gene>
    <name evidence="2" type="primary">gppA</name>
    <name evidence="2" type="ORF">Csp1_09190</name>
</gene>
<evidence type="ECO:0000313" key="3">
    <source>
        <dbReference type="Proteomes" id="UP000247696"/>
    </source>
</evidence>
<dbReference type="RefSeq" id="WP_110481188.1">
    <property type="nucleotide sequence ID" value="NZ_CP024988.1"/>
</dbReference>
<dbReference type="OrthoDB" id="9793035at2"/>
<feature type="domain" description="Ppx/GppA phosphatase N-terminal" evidence="1">
    <location>
        <begin position="23"/>
        <end position="306"/>
    </location>
</feature>
<dbReference type="Gene3D" id="3.30.420.40">
    <property type="match status" value="1"/>
</dbReference>
<dbReference type="InterPro" id="IPR003695">
    <property type="entry name" value="Ppx_GppA_N"/>
</dbReference>
<dbReference type="InterPro" id="IPR050273">
    <property type="entry name" value="GppA/Ppx_hydrolase"/>
</dbReference>
<evidence type="ECO:0000313" key="2">
    <source>
        <dbReference type="EMBL" id="AWT25726.1"/>
    </source>
</evidence>
<dbReference type="PANTHER" id="PTHR30005:SF13">
    <property type="entry name" value="EXOPOLYPHOSPHATASE 2"/>
    <property type="match status" value="1"/>
</dbReference>
<dbReference type="Pfam" id="PF02541">
    <property type="entry name" value="Ppx-GppA"/>
    <property type="match status" value="1"/>
</dbReference>
<organism evidence="2 3">
    <name type="scientific">Corynebacterium provencense</name>
    <dbReference type="NCBI Taxonomy" id="1737425"/>
    <lineage>
        <taxon>Bacteria</taxon>
        <taxon>Bacillati</taxon>
        <taxon>Actinomycetota</taxon>
        <taxon>Actinomycetes</taxon>
        <taxon>Mycobacteriales</taxon>
        <taxon>Corynebacteriaceae</taxon>
        <taxon>Corynebacterium</taxon>
    </lineage>
</organism>